<dbReference type="STRING" id="579748.TW81_07225"/>
<accession>A0A0F4NL12</accession>
<gene>
    <name evidence="1" type="ORF">TW81_07225</name>
</gene>
<dbReference type="EMBL" id="JXXV01000014">
    <property type="protein sequence ID" value="KJY83563.1"/>
    <property type="molecule type" value="Genomic_DNA"/>
</dbReference>
<reference evidence="1 2" key="1">
    <citation type="journal article" date="2015" name="BMC Genomics">
        <title>Genome mining reveals unlocked bioactive potential of marine Gram-negative bacteria.</title>
        <authorList>
            <person name="Machado H."/>
            <person name="Sonnenschein E.C."/>
            <person name="Melchiorsen J."/>
            <person name="Gram L."/>
        </authorList>
    </citation>
    <scope>NUCLEOTIDE SEQUENCE [LARGE SCALE GENOMIC DNA]</scope>
    <source>
        <strain evidence="1 2">S2757</strain>
    </source>
</reference>
<dbReference type="RefSeq" id="WP_045955043.1">
    <property type="nucleotide sequence ID" value="NZ_JXXV01000014.1"/>
</dbReference>
<comment type="caution">
    <text evidence="1">The sequence shown here is derived from an EMBL/GenBank/DDBJ whole genome shotgun (WGS) entry which is preliminary data.</text>
</comment>
<proteinExistence type="predicted"/>
<dbReference type="AlphaFoldDB" id="A0A0F4NL12"/>
<dbReference type="Proteomes" id="UP000033673">
    <property type="component" value="Unassembled WGS sequence"/>
</dbReference>
<dbReference type="OrthoDB" id="2987435at2"/>
<protein>
    <submittedName>
        <fullName evidence="1">Uncharacterized protein</fullName>
    </submittedName>
</protein>
<organism evidence="1 2">
    <name type="scientific">Vibrio galatheae</name>
    <dbReference type="NCBI Taxonomy" id="579748"/>
    <lineage>
        <taxon>Bacteria</taxon>
        <taxon>Pseudomonadati</taxon>
        <taxon>Pseudomonadota</taxon>
        <taxon>Gammaproteobacteria</taxon>
        <taxon>Vibrionales</taxon>
        <taxon>Vibrionaceae</taxon>
        <taxon>Vibrio</taxon>
    </lineage>
</organism>
<evidence type="ECO:0000313" key="1">
    <source>
        <dbReference type="EMBL" id="KJY83563.1"/>
    </source>
</evidence>
<keyword evidence="2" id="KW-1185">Reference proteome</keyword>
<name>A0A0F4NL12_9VIBR</name>
<evidence type="ECO:0000313" key="2">
    <source>
        <dbReference type="Proteomes" id="UP000033673"/>
    </source>
</evidence>
<dbReference type="PATRIC" id="fig|579748.3.peg.1482"/>
<sequence>MAVEQFKQSVFDAIKLDNVIWVDDRFAPNSGDFKDEFLAEVKNHYEVAPTLVQEYEPFSTIAELQSNSPFDIWQDQLPEDEDSIEKFYKYIEKDLPDFTPEEFQKLKDIFEDHTNKRVHTLSNKKWQQEKEFWLNNSDENLFLIDYDFSRENLPKDHGKLIVLDVLNSELSNVYCVLFTSETKNGSEEENERFKITKEIPNHINSQYFSVLSKDIMEDDKKICIKFKASEFVKRIFLRKLSSEMVESVSEKLIESINNLKSDLSQQSIYEVDSSIFKSSLDEGASEIDLLHRLFSIKQYEAISQYLNEQNSILEKIVAYRSVQTSPILRDEAYVEYLKGLILPNNNFSKLRHQEVFDETINITHTPIRSGDIFDIGSQKYILLEQACDLMVRGKPDELGERSVNEVLLIPFKTELVSNTKKRKDAHERQLNSRESCDFIVLPKDSNNNIYYTFNFGKAISANINWLDLCVFNSSGLISFDYNQELPPLVFLPGWIKKFNQLKEALRMAKSAQVEPSHYSPVAPCVLTNEPLSEIIVQQYSSFTLSNAQNFDIKVLSNKLLMNGQRVSHLRETFSNKLLRSYFVGYKARIALEKDFSI</sequence>